<dbReference type="CDD" id="cd01045">
    <property type="entry name" value="Ferritin_like_AB"/>
    <property type="match status" value="1"/>
</dbReference>
<dbReference type="AlphaFoldDB" id="X1K879"/>
<sequence length="173" mass="20121">MEAEQNKTLEALQIAIQMEIDGKEYYLKASHESRNELGRKLLQSLATEEDTHRQKFEDIYNAIRNKKAWPVTDFQPDGGKRLRTIFARATEEMGSNIKAPATELDAIQTAMDMENKTYDFYKSQGENAAHEAERDFYQTLAAEEREHHLILLDYYEYLKDPAGWFVSKEHPSL</sequence>
<evidence type="ECO:0000259" key="1">
    <source>
        <dbReference type="Pfam" id="PF02915"/>
    </source>
</evidence>
<accession>X1K879</accession>
<dbReference type="GO" id="GO:0046872">
    <property type="term" value="F:metal ion binding"/>
    <property type="evidence" value="ECO:0007669"/>
    <property type="project" value="InterPro"/>
</dbReference>
<dbReference type="EMBL" id="BARV01009685">
    <property type="protein sequence ID" value="GAI03232.1"/>
    <property type="molecule type" value="Genomic_DNA"/>
</dbReference>
<proteinExistence type="predicted"/>
<dbReference type="Pfam" id="PF02915">
    <property type="entry name" value="Rubrerythrin"/>
    <property type="match status" value="1"/>
</dbReference>
<feature type="domain" description="Rubrerythrin diiron-binding" evidence="1">
    <location>
        <begin position="10"/>
        <end position="152"/>
    </location>
</feature>
<name>X1K879_9ZZZZ</name>
<dbReference type="PANTHER" id="PTHR33531">
    <property type="entry name" value="RUBRERYTHRIN SUBFAMILY"/>
    <property type="match status" value="1"/>
</dbReference>
<dbReference type="SUPFAM" id="SSF47240">
    <property type="entry name" value="Ferritin-like"/>
    <property type="match status" value="1"/>
</dbReference>
<dbReference type="PANTHER" id="PTHR33531:SF7">
    <property type="entry name" value="HYPOTHETICAL MEMBRANE PROTEIN, CONSERVED"/>
    <property type="match status" value="1"/>
</dbReference>
<dbReference type="InterPro" id="IPR009078">
    <property type="entry name" value="Ferritin-like_SF"/>
</dbReference>
<gene>
    <name evidence="2" type="ORF">S06H3_19017</name>
</gene>
<reference evidence="2" key="1">
    <citation type="journal article" date="2014" name="Front. Microbiol.">
        <title>High frequency of phylogenetically diverse reductive dehalogenase-homologous genes in deep subseafloor sedimentary metagenomes.</title>
        <authorList>
            <person name="Kawai M."/>
            <person name="Futagami T."/>
            <person name="Toyoda A."/>
            <person name="Takaki Y."/>
            <person name="Nishi S."/>
            <person name="Hori S."/>
            <person name="Arai W."/>
            <person name="Tsubouchi T."/>
            <person name="Morono Y."/>
            <person name="Uchiyama I."/>
            <person name="Ito T."/>
            <person name="Fujiyama A."/>
            <person name="Inagaki F."/>
            <person name="Takami H."/>
        </authorList>
    </citation>
    <scope>NUCLEOTIDE SEQUENCE</scope>
    <source>
        <strain evidence="2">Expedition CK06-06</strain>
    </source>
</reference>
<dbReference type="InterPro" id="IPR003251">
    <property type="entry name" value="Rr_diiron-bd_dom"/>
</dbReference>
<protein>
    <recommendedName>
        <fullName evidence="1">Rubrerythrin diiron-binding domain-containing protein</fullName>
    </recommendedName>
</protein>
<comment type="caution">
    <text evidence="2">The sequence shown here is derived from an EMBL/GenBank/DDBJ whole genome shotgun (WGS) entry which is preliminary data.</text>
</comment>
<organism evidence="2">
    <name type="scientific">marine sediment metagenome</name>
    <dbReference type="NCBI Taxonomy" id="412755"/>
    <lineage>
        <taxon>unclassified sequences</taxon>
        <taxon>metagenomes</taxon>
        <taxon>ecological metagenomes</taxon>
    </lineage>
</organism>
<evidence type="ECO:0000313" key="2">
    <source>
        <dbReference type="EMBL" id="GAI03232.1"/>
    </source>
</evidence>
<dbReference type="GO" id="GO:0016491">
    <property type="term" value="F:oxidoreductase activity"/>
    <property type="evidence" value="ECO:0007669"/>
    <property type="project" value="InterPro"/>
</dbReference>
<dbReference type="Gene3D" id="1.20.1260.10">
    <property type="match status" value="1"/>
</dbReference>
<feature type="non-terminal residue" evidence="2">
    <location>
        <position position="173"/>
    </location>
</feature>
<dbReference type="InterPro" id="IPR012347">
    <property type="entry name" value="Ferritin-like"/>
</dbReference>